<feature type="region of interest" description="Disordered" evidence="9">
    <location>
        <begin position="188"/>
        <end position="208"/>
    </location>
</feature>
<evidence type="ECO:0000256" key="8">
    <source>
        <dbReference type="RuleBase" id="RU367088"/>
    </source>
</evidence>
<evidence type="ECO:0000256" key="5">
    <source>
        <dbReference type="ARBA" id="ARBA00022801"/>
    </source>
</evidence>
<gene>
    <name evidence="11" type="ORF">HPB48_019096</name>
</gene>
<dbReference type="OMA" id="ETATIGC"/>
<dbReference type="EC" id="3.4.19.12" evidence="8"/>
<evidence type="ECO:0000259" key="10">
    <source>
        <dbReference type="SMART" id="SM01174"/>
    </source>
</evidence>
<evidence type="ECO:0000256" key="1">
    <source>
        <dbReference type="ARBA" id="ARBA00000707"/>
    </source>
</evidence>
<keyword evidence="3 8" id="KW-0645">Protease</keyword>
<reference evidence="11 12" key="1">
    <citation type="journal article" date="2020" name="Cell">
        <title>Large-Scale Comparative Analyses of Tick Genomes Elucidate Their Genetic Diversity and Vector Capacities.</title>
        <authorList>
            <consortium name="Tick Genome and Microbiome Consortium (TIGMIC)"/>
            <person name="Jia N."/>
            <person name="Wang J."/>
            <person name="Shi W."/>
            <person name="Du L."/>
            <person name="Sun Y."/>
            <person name="Zhan W."/>
            <person name="Jiang J.F."/>
            <person name="Wang Q."/>
            <person name="Zhang B."/>
            <person name="Ji P."/>
            <person name="Bell-Sakyi L."/>
            <person name="Cui X.M."/>
            <person name="Yuan T.T."/>
            <person name="Jiang B.G."/>
            <person name="Yang W.F."/>
            <person name="Lam T.T."/>
            <person name="Chang Q.C."/>
            <person name="Ding S.J."/>
            <person name="Wang X.J."/>
            <person name="Zhu J.G."/>
            <person name="Ruan X.D."/>
            <person name="Zhao L."/>
            <person name="Wei J.T."/>
            <person name="Ye R.Z."/>
            <person name="Que T.C."/>
            <person name="Du C.H."/>
            <person name="Zhou Y.H."/>
            <person name="Cheng J.X."/>
            <person name="Dai P.F."/>
            <person name="Guo W.B."/>
            <person name="Han X.H."/>
            <person name="Huang E.J."/>
            <person name="Li L.F."/>
            <person name="Wei W."/>
            <person name="Gao Y.C."/>
            <person name="Liu J.Z."/>
            <person name="Shao H.Z."/>
            <person name="Wang X."/>
            <person name="Wang C.C."/>
            <person name="Yang T.C."/>
            <person name="Huo Q.B."/>
            <person name="Li W."/>
            <person name="Chen H.Y."/>
            <person name="Chen S.E."/>
            <person name="Zhou L.G."/>
            <person name="Ni X.B."/>
            <person name="Tian J.H."/>
            <person name="Sheng Y."/>
            <person name="Liu T."/>
            <person name="Pan Y.S."/>
            <person name="Xia L.Y."/>
            <person name="Li J."/>
            <person name="Zhao F."/>
            <person name="Cao W.C."/>
        </authorList>
    </citation>
    <scope>NUCLEOTIDE SEQUENCE [LARGE SCALE GENOMIC DNA]</scope>
    <source>
        <strain evidence="11">HaeL-2018</strain>
    </source>
</reference>
<comment type="caution">
    <text evidence="11">The sequence shown here is derived from an EMBL/GenBank/DDBJ whole genome shotgun (WGS) entry which is preliminary data.</text>
</comment>
<keyword evidence="4 8" id="KW-0833">Ubl conjugation pathway</keyword>
<evidence type="ECO:0000256" key="2">
    <source>
        <dbReference type="ARBA" id="ARBA00011074"/>
    </source>
</evidence>
<evidence type="ECO:0000256" key="9">
    <source>
        <dbReference type="SAM" id="MobiDB-lite"/>
    </source>
</evidence>
<dbReference type="GO" id="GO:0004843">
    <property type="term" value="F:cysteine-type deubiquitinase activity"/>
    <property type="evidence" value="ECO:0007669"/>
    <property type="project" value="UniProtKB-UniRule"/>
</dbReference>
<feature type="compositionally biased region" description="Basic and acidic residues" evidence="9">
    <location>
        <begin position="442"/>
        <end position="452"/>
    </location>
</feature>
<organism evidence="11 12">
    <name type="scientific">Haemaphysalis longicornis</name>
    <name type="common">Bush tick</name>
    <dbReference type="NCBI Taxonomy" id="44386"/>
    <lineage>
        <taxon>Eukaryota</taxon>
        <taxon>Metazoa</taxon>
        <taxon>Ecdysozoa</taxon>
        <taxon>Arthropoda</taxon>
        <taxon>Chelicerata</taxon>
        <taxon>Arachnida</taxon>
        <taxon>Acari</taxon>
        <taxon>Parasitiformes</taxon>
        <taxon>Ixodida</taxon>
        <taxon>Ixodoidea</taxon>
        <taxon>Ixodidae</taxon>
        <taxon>Haemaphysalinae</taxon>
        <taxon>Haemaphysalis</taxon>
    </lineage>
</organism>
<comment type="catalytic activity">
    <reaction evidence="1 8">
        <text>Thiol-dependent hydrolysis of ester, thioester, amide, peptide and isopeptide bonds formed by the C-terminal Gly of ubiquitin (a 76-residue protein attached to proteins as an intracellular targeting signal).</text>
        <dbReference type="EC" id="3.4.19.12"/>
    </reaction>
</comment>
<dbReference type="InterPro" id="IPR039785">
    <property type="entry name" value="MINY3/4"/>
</dbReference>
<dbReference type="GO" id="GO:1990380">
    <property type="term" value="F:K48-linked deubiquitinase activity"/>
    <property type="evidence" value="ECO:0007669"/>
    <property type="project" value="UniProtKB-UniRule"/>
</dbReference>
<evidence type="ECO:0000256" key="4">
    <source>
        <dbReference type="ARBA" id="ARBA00022786"/>
    </source>
</evidence>
<comment type="similarity">
    <text evidence="2 8">Belongs to the MINDY deubiquitinase family. FAM188 subfamily.</text>
</comment>
<protein>
    <recommendedName>
        <fullName evidence="8">Ubiquitin carboxyl-terminal hydrolase MINDY</fullName>
        <ecNumber evidence="8">3.4.19.12</ecNumber>
    </recommendedName>
</protein>
<keyword evidence="6 8" id="KW-0788">Thiol protease</keyword>
<dbReference type="Proteomes" id="UP000821853">
    <property type="component" value="Chromosome 3"/>
</dbReference>
<evidence type="ECO:0000256" key="6">
    <source>
        <dbReference type="ARBA" id="ARBA00022807"/>
    </source>
</evidence>
<evidence type="ECO:0000256" key="3">
    <source>
        <dbReference type="ARBA" id="ARBA00022670"/>
    </source>
</evidence>
<feature type="region of interest" description="Disordered" evidence="9">
    <location>
        <begin position="420"/>
        <end position="452"/>
    </location>
</feature>
<evidence type="ECO:0000256" key="7">
    <source>
        <dbReference type="ARBA" id="ARBA00037630"/>
    </source>
</evidence>
<dbReference type="VEuPathDB" id="VectorBase:HLOH_047715"/>
<dbReference type="Pfam" id="PF13898">
    <property type="entry name" value="MINDY-3_4_CD"/>
    <property type="match status" value="1"/>
</dbReference>
<dbReference type="SMART" id="SM01174">
    <property type="entry name" value="DUF4205"/>
    <property type="match status" value="1"/>
</dbReference>
<comment type="function">
    <text evidence="8">Hydrolase that can remove 'Lys-48'-linked conjugated ubiquitin from proteins.</text>
</comment>
<feature type="domain" description="Deubiquitinating enzyme MINDY-3/4 conserved" evidence="10">
    <location>
        <begin position="498"/>
        <end position="805"/>
    </location>
</feature>
<proteinExistence type="inferred from homology"/>
<dbReference type="PANTHER" id="PTHR12473:SF8">
    <property type="entry name" value="UBIQUITIN CARBOXYL-TERMINAL HYDROLASE MINDY-4-RELATED"/>
    <property type="match status" value="1"/>
</dbReference>
<evidence type="ECO:0000313" key="11">
    <source>
        <dbReference type="EMBL" id="KAH9370977.1"/>
    </source>
</evidence>
<dbReference type="AlphaFoldDB" id="A0A9J6G8D3"/>
<dbReference type="InterPro" id="IPR025257">
    <property type="entry name" value="MINDY-3/4_CD"/>
</dbReference>
<dbReference type="EMBL" id="JABSTR010000005">
    <property type="protein sequence ID" value="KAH9370977.1"/>
    <property type="molecule type" value="Genomic_DNA"/>
</dbReference>
<dbReference type="OrthoDB" id="10263628at2759"/>
<dbReference type="InterPro" id="IPR059022">
    <property type="entry name" value="MINDY4_N"/>
</dbReference>
<dbReference type="GO" id="GO:0071108">
    <property type="term" value="P:protein K48-linked deubiquitination"/>
    <property type="evidence" value="ECO:0007669"/>
    <property type="project" value="InterPro"/>
</dbReference>
<evidence type="ECO:0000313" key="12">
    <source>
        <dbReference type="Proteomes" id="UP000821853"/>
    </source>
</evidence>
<name>A0A9J6G8D3_HAELO</name>
<comment type="function">
    <text evidence="7">Probable hydrolase that can remove 'Lys-48'-linked conjugated ubiquitin from proteins.</text>
</comment>
<dbReference type="PANTHER" id="PTHR12473">
    <property type="entry name" value="UBIQUITIN CARBOXYL-TERMINAL HYDROLASE MINDY-4-RELATED"/>
    <property type="match status" value="1"/>
</dbReference>
<dbReference type="GO" id="GO:0006508">
    <property type="term" value="P:proteolysis"/>
    <property type="evidence" value="ECO:0007669"/>
    <property type="project" value="UniProtKB-KW"/>
</dbReference>
<dbReference type="Pfam" id="PF26038">
    <property type="entry name" value="Dimer_MINDY4_N"/>
    <property type="match status" value="1"/>
</dbReference>
<keyword evidence="5 8" id="KW-0378">Hydrolase</keyword>
<accession>A0A9J6G8D3</accession>
<keyword evidence="12" id="KW-1185">Reference proteome</keyword>
<sequence>MAPIMNRRGERGKPCQGEASHSRGTARCDAHCYYYYSSRHKRGNERARARVDAVDVSGRRRFSPARPLPGCRRAAALPRDLTSAAVLPTEVCALSSRWLRMREKESSETSRVRTPETATIGCTTQGKGLRDTLAKMDKEFPRNEGCFTARDQLIKAAFMERLVRDNKARDSPFRALLEMLVCERLQKKSAKGKQSSKPNLPLPASAGSRHAEMNFRNVSNHVPTAEKGMKSDSSDSLSSLEGALPVKAIAETERPQSARGRRESGGCIVRRPTRNDIESVHRLISKSQQYREPTRTTASTIQRMEEALRLENGLHETDGDKIDADQLLEKYGGNFAWHQLNCDHAVNVAKRPPFGTWGAAYAGEPSTRPAQALHTPRMAAFPGRQAEMWAELEAAKARTLQPRHEVCSPTLTTSYLLRSQSAPRLDASRRRSKPSASPENGPFRDDRGEHFPRTFLPINNDVEVSDVAFQDTYIDPLVITSQRTTFRPITRQEAVELKELLFGTRTGTFGEEWASQGFTFTKSNAVPYGLLQKKGGPCGVLAAVQAYMIKELLWPKGATQDANPGDLQVDVPRRNAALTRALAFILWQAGDSKEVVVANPTGVNVTRSDGHLASDGIIDTLTLSTFKSKAAVQEYYSSCIFKLQEENCSSCVTFLISVLMTHGLKRIREEMDDENSSLIGKHSHCNQEVVNLLLVGKAVTNIFNNEVSFGREETTVLRGITSRSNIGLLSLYEHYKSCQVGSYYKDPKYPIWIVLSENHFSVLFAKSFVALEPGEERFDLFYYDGMNKQEEEVRLTLGTNTALRGDASSNLPILGV</sequence>
<feature type="region of interest" description="Disordered" evidence="9">
    <location>
        <begin position="1"/>
        <end position="22"/>
    </location>
</feature>